<gene>
    <name evidence="2" type="primary">scpA_1</name>
    <name evidence="2" type="ORF">EC9_20970</name>
</gene>
<evidence type="ECO:0000313" key="2">
    <source>
        <dbReference type="EMBL" id="QDS87914.1"/>
    </source>
</evidence>
<dbReference type="PANTHER" id="PTHR33969">
    <property type="entry name" value="SEGREGATION AND CONDENSATION PROTEIN A"/>
    <property type="match status" value="1"/>
</dbReference>
<reference evidence="2 3" key="1">
    <citation type="submission" date="2019-02" db="EMBL/GenBank/DDBJ databases">
        <title>Deep-cultivation of Planctomycetes and their phenomic and genomic characterization uncovers novel biology.</title>
        <authorList>
            <person name="Wiegand S."/>
            <person name="Jogler M."/>
            <person name="Boedeker C."/>
            <person name="Pinto D."/>
            <person name="Vollmers J."/>
            <person name="Rivas-Marin E."/>
            <person name="Kohn T."/>
            <person name="Peeters S.H."/>
            <person name="Heuer A."/>
            <person name="Rast P."/>
            <person name="Oberbeckmann S."/>
            <person name="Bunk B."/>
            <person name="Jeske O."/>
            <person name="Meyerdierks A."/>
            <person name="Storesund J.E."/>
            <person name="Kallscheuer N."/>
            <person name="Luecker S."/>
            <person name="Lage O.M."/>
            <person name="Pohl T."/>
            <person name="Merkel B.J."/>
            <person name="Hornburger P."/>
            <person name="Mueller R.-W."/>
            <person name="Bruemmer F."/>
            <person name="Labrenz M."/>
            <person name="Spormann A.M."/>
            <person name="Op den Camp H."/>
            <person name="Overmann J."/>
            <person name="Amann R."/>
            <person name="Jetten M.S.M."/>
            <person name="Mascher T."/>
            <person name="Medema M.H."/>
            <person name="Devos D.P."/>
            <person name="Kaster A.-K."/>
            <person name="Ovreas L."/>
            <person name="Rohde M."/>
            <person name="Galperin M.Y."/>
            <person name="Jogler C."/>
        </authorList>
    </citation>
    <scope>NUCLEOTIDE SEQUENCE [LARGE SCALE GENOMIC DNA]</scope>
    <source>
        <strain evidence="2 3">EC9</strain>
    </source>
</reference>
<protein>
    <recommendedName>
        <fullName evidence="1">Segregation and condensation protein A</fullName>
    </recommendedName>
</protein>
<dbReference type="EMBL" id="CP036261">
    <property type="protein sequence ID" value="QDS87914.1"/>
    <property type="molecule type" value="Genomic_DNA"/>
</dbReference>
<dbReference type="RefSeq" id="WP_145344629.1">
    <property type="nucleotide sequence ID" value="NZ_CP036261.1"/>
</dbReference>
<dbReference type="OrthoDB" id="9811016at2"/>
<accession>A0A517LZ62</accession>
<dbReference type="AlphaFoldDB" id="A0A517LZ62"/>
<dbReference type="KEGG" id="ruv:EC9_20970"/>
<dbReference type="PANTHER" id="PTHR33969:SF2">
    <property type="entry name" value="SEGREGATION AND CONDENSATION PROTEIN A"/>
    <property type="match status" value="1"/>
</dbReference>
<keyword evidence="3" id="KW-1185">Reference proteome</keyword>
<evidence type="ECO:0000313" key="3">
    <source>
        <dbReference type="Proteomes" id="UP000319557"/>
    </source>
</evidence>
<dbReference type="Gene3D" id="6.10.250.2410">
    <property type="match status" value="1"/>
</dbReference>
<name>A0A517LZ62_9BACT</name>
<proteinExistence type="predicted"/>
<dbReference type="Proteomes" id="UP000319557">
    <property type="component" value="Chromosome"/>
</dbReference>
<organism evidence="2 3">
    <name type="scientific">Rosistilla ulvae</name>
    <dbReference type="NCBI Taxonomy" id="1930277"/>
    <lineage>
        <taxon>Bacteria</taxon>
        <taxon>Pseudomonadati</taxon>
        <taxon>Planctomycetota</taxon>
        <taxon>Planctomycetia</taxon>
        <taxon>Pirellulales</taxon>
        <taxon>Pirellulaceae</taxon>
        <taxon>Rosistilla</taxon>
    </lineage>
</organism>
<evidence type="ECO:0000256" key="1">
    <source>
        <dbReference type="ARBA" id="ARBA00044777"/>
    </source>
</evidence>
<dbReference type="InterPro" id="IPR003768">
    <property type="entry name" value="ScpA"/>
</dbReference>
<sequence length="269" mass="30750">MTFRIELPAYRGPMDLLLYLVRRSELDITTMSLTNVIDQYLEYLEVLQDLDVNGVGDFIDLASTLVEFKSKAVLPQADDEQEEEVLEDPQDELVERLLEYKRFRDASSILDEMGEQWQQRYPRIADDLPPRQIDPGDQPIADLELWDLVSAFGRIMREASGPPPTQVVYDDTPIHVYMQRIHEQLLKVDEVRFSDLFDLGAHKSAMIGIFLAILELARHYGVSTRQEAGGIDIVVTRGERFETELNVSEVDNYDASAVDETNLPIKKSS</sequence>
<dbReference type="Pfam" id="PF02616">
    <property type="entry name" value="SMC_ScpA"/>
    <property type="match status" value="1"/>
</dbReference>